<keyword evidence="11 12" id="KW-0119">Carbohydrate metabolism</keyword>
<dbReference type="HAMAP" id="MF_01987">
    <property type="entry name" value="Ribokinase"/>
    <property type="match status" value="1"/>
</dbReference>
<evidence type="ECO:0000313" key="14">
    <source>
        <dbReference type="EMBL" id="KHK96343.1"/>
    </source>
</evidence>
<dbReference type="GO" id="GO:0005829">
    <property type="term" value="C:cytosol"/>
    <property type="evidence" value="ECO:0007669"/>
    <property type="project" value="TreeGrafter"/>
</dbReference>
<comment type="caution">
    <text evidence="14">The sequence shown here is derived from an EMBL/GenBank/DDBJ whole genome shotgun (WGS) entry which is preliminary data.</text>
</comment>
<dbReference type="InterPro" id="IPR002173">
    <property type="entry name" value="Carboh/pur_kinase_PfkB_CS"/>
</dbReference>
<keyword evidence="6 12" id="KW-0547">Nucleotide-binding</keyword>
<dbReference type="OrthoDB" id="9775849at2"/>
<dbReference type="GO" id="GO:0005524">
    <property type="term" value="F:ATP binding"/>
    <property type="evidence" value="ECO:0007669"/>
    <property type="project" value="UniProtKB-UniRule"/>
</dbReference>
<feature type="binding site" evidence="12">
    <location>
        <position position="260"/>
    </location>
    <ligand>
        <name>K(+)</name>
        <dbReference type="ChEBI" id="CHEBI:29103"/>
    </ligand>
</feature>
<dbReference type="PROSITE" id="PS00583">
    <property type="entry name" value="PFKB_KINASES_1"/>
    <property type="match status" value="1"/>
</dbReference>
<keyword evidence="4 12" id="KW-0808">Transferase</keyword>
<evidence type="ECO:0000256" key="9">
    <source>
        <dbReference type="ARBA" id="ARBA00022842"/>
    </source>
</evidence>
<dbReference type="STRING" id="1348253.LK09_15220"/>
<dbReference type="CDD" id="cd01174">
    <property type="entry name" value="ribokinase"/>
    <property type="match status" value="1"/>
</dbReference>
<comment type="function">
    <text evidence="12">Catalyzes the phosphorylation of ribose at O-5 in a reaction requiring ATP and magnesium. The resulting D-ribose-5-phosphate can then be used either for sythesis of nucleotides, histidine, and tryptophan, or as a component of the pentose phosphate pathway.</text>
</comment>
<keyword evidence="5 12" id="KW-0479">Metal-binding</keyword>
<evidence type="ECO:0000313" key="15">
    <source>
        <dbReference type="Proteomes" id="UP000031030"/>
    </source>
</evidence>
<organism evidence="14 15">
    <name type="scientific">Microbacterium mangrovi</name>
    <dbReference type="NCBI Taxonomy" id="1348253"/>
    <lineage>
        <taxon>Bacteria</taxon>
        <taxon>Bacillati</taxon>
        <taxon>Actinomycetota</taxon>
        <taxon>Actinomycetes</taxon>
        <taxon>Micrococcales</taxon>
        <taxon>Microbacteriaceae</taxon>
        <taxon>Microbacterium</taxon>
    </lineage>
</organism>
<dbReference type="AlphaFoldDB" id="A0A0B2A446"/>
<dbReference type="InterPro" id="IPR011877">
    <property type="entry name" value="Ribokinase"/>
</dbReference>
<dbReference type="Pfam" id="PF00294">
    <property type="entry name" value="PfkB"/>
    <property type="match status" value="1"/>
</dbReference>
<proteinExistence type="inferred from homology"/>
<evidence type="ECO:0000256" key="10">
    <source>
        <dbReference type="ARBA" id="ARBA00022958"/>
    </source>
</evidence>
<comment type="pathway">
    <text evidence="12">Carbohydrate metabolism; D-ribose degradation; D-ribose 5-phosphate from beta-D-ribopyranose: step 2/2.</text>
</comment>
<keyword evidence="7 12" id="KW-0418">Kinase</keyword>
<reference evidence="14 15" key="1">
    <citation type="submission" date="2014-11" db="EMBL/GenBank/DDBJ databases">
        <title>Genome sequence of Microbacterium mangrovi MUSC 115(T).</title>
        <authorList>
            <person name="Lee L.-H."/>
        </authorList>
    </citation>
    <scope>NUCLEOTIDE SEQUENCE [LARGE SCALE GENOMIC DNA]</scope>
    <source>
        <strain evidence="14 15">MUSC 115</strain>
    </source>
</reference>
<dbReference type="PANTHER" id="PTHR10584:SF166">
    <property type="entry name" value="RIBOKINASE"/>
    <property type="match status" value="1"/>
</dbReference>
<feature type="binding site" evidence="12">
    <location>
        <position position="226"/>
    </location>
    <ligand>
        <name>K(+)</name>
        <dbReference type="ChEBI" id="CHEBI:29103"/>
    </ligand>
</feature>
<keyword evidence="8 12" id="KW-0067">ATP-binding</keyword>
<feature type="domain" description="Carbohydrate kinase PfkB" evidence="13">
    <location>
        <begin position="7"/>
        <end position="268"/>
    </location>
</feature>
<comment type="cofactor">
    <cofactor evidence="12">
        <name>Mg(2+)</name>
        <dbReference type="ChEBI" id="CHEBI:18420"/>
    </cofactor>
    <text evidence="12">Requires a divalent cation, most likely magnesium in vivo, as an electrophilic catalyst to aid phosphoryl group transfer. It is the chelate of the metal and the nucleotide that is the actual substrate.</text>
</comment>
<comment type="similarity">
    <text evidence="12">Belongs to the carbohydrate kinase PfkB family. Ribokinase subfamily.</text>
</comment>
<dbReference type="PRINTS" id="PR00990">
    <property type="entry name" value="RIBOKINASE"/>
</dbReference>
<evidence type="ECO:0000256" key="5">
    <source>
        <dbReference type="ARBA" id="ARBA00022723"/>
    </source>
</evidence>
<evidence type="ECO:0000256" key="1">
    <source>
        <dbReference type="ARBA" id="ARBA00005380"/>
    </source>
</evidence>
<evidence type="ECO:0000256" key="7">
    <source>
        <dbReference type="ARBA" id="ARBA00022777"/>
    </source>
</evidence>
<comment type="catalytic activity">
    <reaction evidence="12">
        <text>D-ribose + ATP = D-ribose 5-phosphate + ADP + H(+)</text>
        <dbReference type="Rhea" id="RHEA:13697"/>
        <dbReference type="ChEBI" id="CHEBI:15378"/>
        <dbReference type="ChEBI" id="CHEBI:30616"/>
        <dbReference type="ChEBI" id="CHEBI:47013"/>
        <dbReference type="ChEBI" id="CHEBI:78346"/>
        <dbReference type="ChEBI" id="CHEBI:456216"/>
        <dbReference type="EC" id="2.7.1.15"/>
    </reaction>
</comment>
<feature type="active site" description="Proton acceptor" evidence="12">
    <location>
        <position position="230"/>
    </location>
</feature>
<evidence type="ECO:0000256" key="3">
    <source>
        <dbReference type="ARBA" id="ARBA00016943"/>
    </source>
</evidence>
<dbReference type="Gene3D" id="3.40.1190.20">
    <property type="match status" value="1"/>
</dbReference>
<dbReference type="GO" id="GO:0019303">
    <property type="term" value="P:D-ribose catabolic process"/>
    <property type="evidence" value="ECO:0007669"/>
    <property type="project" value="UniProtKB-UniRule"/>
</dbReference>
<keyword evidence="9 12" id="KW-0460">Magnesium</keyword>
<comment type="subunit">
    <text evidence="12">Homodimer.</text>
</comment>
<dbReference type="SUPFAM" id="SSF53613">
    <property type="entry name" value="Ribokinase-like"/>
    <property type="match status" value="1"/>
</dbReference>
<dbReference type="GO" id="GO:0004747">
    <property type="term" value="F:ribokinase activity"/>
    <property type="evidence" value="ECO:0007669"/>
    <property type="project" value="UniProtKB-UniRule"/>
</dbReference>
<feature type="binding site" evidence="12">
    <location>
        <position position="263"/>
    </location>
    <ligand>
        <name>K(+)</name>
        <dbReference type="ChEBI" id="CHEBI:29103"/>
    </ligand>
</feature>
<name>A0A0B2A446_9MICO</name>
<evidence type="ECO:0000256" key="4">
    <source>
        <dbReference type="ARBA" id="ARBA00022679"/>
    </source>
</evidence>
<dbReference type="InterPro" id="IPR011611">
    <property type="entry name" value="PfkB_dom"/>
</dbReference>
<comment type="subcellular location">
    <subcellularLocation>
        <location evidence="12">Cytoplasm</location>
    </subcellularLocation>
</comment>
<feature type="binding site" evidence="12">
    <location>
        <position position="230"/>
    </location>
    <ligand>
        <name>substrate</name>
    </ligand>
</feature>
<keyword evidence="12" id="KW-0963">Cytoplasm</keyword>
<feature type="binding site" evidence="12">
    <location>
        <begin position="229"/>
        <end position="230"/>
    </location>
    <ligand>
        <name>ATP</name>
        <dbReference type="ChEBI" id="CHEBI:30616"/>
    </ligand>
</feature>
<dbReference type="PROSITE" id="PS00584">
    <property type="entry name" value="PFKB_KINASES_2"/>
    <property type="match status" value="1"/>
</dbReference>
<evidence type="ECO:0000256" key="11">
    <source>
        <dbReference type="ARBA" id="ARBA00023277"/>
    </source>
</evidence>
<feature type="binding site" evidence="12">
    <location>
        <begin position="197"/>
        <end position="202"/>
    </location>
    <ligand>
        <name>ATP</name>
        <dbReference type="ChEBI" id="CHEBI:30616"/>
    </ligand>
</feature>
<dbReference type="InterPro" id="IPR002139">
    <property type="entry name" value="Ribo/fructo_kinase"/>
</dbReference>
<feature type="binding site" evidence="12">
    <location>
        <position position="178"/>
    </location>
    <ligand>
        <name>ATP</name>
        <dbReference type="ChEBI" id="CHEBI:30616"/>
    </ligand>
</feature>
<comment type="similarity">
    <text evidence="1">Belongs to the carbohydrate kinase pfkB family.</text>
</comment>
<dbReference type="UniPathway" id="UPA00916">
    <property type="reaction ID" value="UER00889"/>
</dbReference>
<dbReference type="EC" id="2.7.1.15" evidence="2 12"/>
<dbReference type="PANTHER" id="PTHR10584">
    <property type="entry name" value="SUGAR KINASE"/>
    <property type="match status" value="1"/>
</dbReference>
<feature type="binding site" evidence="12">
    <location>
        <begin position="14"/>
        <end position="16"/>
    </location>
    <ligand>
        <name>substrate</name>
    </ligand>
</feature>
<dbReference type="GO" id="GO:0046872">
    <property type="term" value="F:metal ion binding"/>
    <property type="evidence" value="ECO:0007669"/>
    <property type="project" value="UniProtKB-KW"/>
</dbReference>
<evidence type="ECO:0000256" key="6">
    <source>
        <dbReference type="ARBA" id="ARBA00022741"/>
    </source>
</evidence>
<comment type="activity regulation">
    <text evidence="12">Activated by a monovalent cation that binds near, but not in, the active site. The most likely occupant of the site in vivo is potassium. Ion binding induces a conformational change that may alter substrate affinity.</text>
</comment>
<evidence type="ECO:0000256" key="8">
    <source>
        <dbReference type="ARBA" id="ARBA00022840"/>
    </source>
</evidence>
<feature type="binding site" evidence="12">
    <location>
        <position position="137"/>
    </location>
    <ligand>
        <name>substrate</name>
    </ligand>
</feature>
<feature type="binding site" evidence="12">
    <location>
        <begin position="42"/>
        <end position="46"/>
    </location>
    <ligand>
        <name>substrate</name>
    </ligand>
</feature>
<dbReference type="EMBL" id="JTDK01000015">
    <property type="protein sequence ID" value="KHK96343.1"/>
    <property type="molecule type" value="Genomic_DNA"/>
</dbReference>
<dbReference type="Proteomes" id="UP000031030">
    <property type="component" value="Unassembled WGS sequence"/>
</dbReference>
<keyword evidence="10 12" id="KW-0630">Potassium</keyword>
<dbReference type="InterPro" id="IPR029056">
    <property type="entry name" value="Ribokinase-like"/>
</dbReference>
<evidence type="ECO:0000259" key="13">
    <source>
        <dbReference type="Pfam" id="PF00294"/>
    </source>
</evidence>
<evidence type="ECO:0000256" key="2">
    <source>
        <dbReference type="ARBA" id="ARBA00012035"/>
    </source>
</evidence>
<comment type="caution">
    <text evidence="12">Lacks conserved residue(s) required for the propagation of feature annotation.</text>
</comment>
<dbReference type="RefSeq" id="WP_039401348.1">
    <property type="nucleotide sequence ID" value="NZ_JTDK01000015.1"/>
</dbReference>
<gene>
    <name evidence="12" type="primary">rbsK</name>
    <name evidence="14" type="ORF">LK09_15220</name>
</gene>
<evidence type="ECO:0000256" key="12">
    <source>
        <dbReference type="HAMAP-Rule" id="MF_01987"/>
    </source>
</evidence>
<protein>
    <recommendedName>
        <fullName evidence="3 12">Ribokinase</fullName>
        <shortName evidence="12">RK</shortName>
        <ecNumber evidence="2 12">2.7.1.15</ecNumber>
    </recommendedName>
</protein>
<accession>A0A0B2A446</accession>
<keyword evidence="15" id="KW-1185">Reference proteome</keyword>
<sequence>MSDRPLLTVAGAINVDLTACVSRAPGPGETVADGRLTRLSGGKGANQAVASARLGARVRMVGAVGDDPDGNAQLANLAASDVDTASVQRVGAPTGSALIVVDDNGENSIVVCPGANLHIDASALRVDPHTAVLAQLEIPVTVVESIVAATDGFVAINVSPAGAISAQLRERGDLFIVNETEYAAHPELETARMTAVTLGDRGAVLLREGVEVARARVEARGLVSTVGAGDAFAAALTLGIIRGDNLPDALHRACAVGASAVEQQQSQPALRPLESYLPRVRSSA</sequence>